<reference evidence="9 10" key="1">
    <citation type="submission" date="2024-04" db="EMBL/GenBank/DDBJ databases">
        <authorList>
            <person name="Waldvogel A.-M."/>
            <person name="Schoenle A."/>
        </authorList>
    </citation>
    <scope>NUCLEOTIDE SEQUENCE [LARGE SCALE GENOMIC DNA]</scope>
</reference>
<feature type="binding site" evidence="6">
    <location>
        <position position="24"/>
    </location>
    <ligand>
        <name>Na(+)</name>
        <dbReference type="ChEBI" id="CHEBI:29101"/>
        <label>1</label>
    </ligand>
</feature>
<dbReference type="Proteomes" id="UP001497482">
    <property type="component" value="Chromosome 7"/>
</dbReference>
<dbReference type="SUPFAM" id="SSF161070">
    <property type="entry name" value="SNF-like"/>
    <property type="match status" value="1"/>
</dbReference>
<keyword evidence="2 7" id="KW-0813">Transport</keyword>
<dbReference type="InterPro" id="IPR000175">
    <property type="entry name" value="Na/ntran_symport"/>
</dbReference>
<feature type="transmembrane region" description="Helical" evidence="8">
    <location>
        <begin position="12"/>
        <end position="31"/>
    </location>
</feature>
<evidence type="ECO:0000256" key="8">
    <source>
        <dbReference type="SAM" id="Phobius"/>
    </source>
</evidence>
<feature type="binding site" evidence="6">
    <location>
        <position position="25"/>
    </location>
    <ligand>
        <name>Na(+)</name>
        <dbReference type="ChEBI" id="CHEBI:29101"/>
        <label>1</label>
    </ligand>
</feature>
<dbReference type="EMBL" id="OZ035829">
    <property type="protein sequence ID" value="CAL1612233.1"/>
    <property type="molecule type" value="Genomic_DNA"/>
</dbReference>
<feature type="transmembrane region" description="Helical" evidence="8">
    <location>
        <begin position="43"/>
        <end position="63"/>
    </location>
</feature>
<protein>
    <recommendedName>
        <fullName evidence="7">Transporter</fullName>
    </recommendedName>
</protein>
<dbReference type="PROSITE" id="PS00610">
    <property type="entry name" value="NA_NEUROTRAN_SYMP_1"/>
    <property type="match status" value="1"/>
</dbReference>
<dbReference type="GO" id="GO:0016324">
    <property type="term" value="C:apical plasma membrane"/>
    <property type="evidence" value="ECO:0007669"/>
    <property type="project" value="TreeGrafter"/>
</dbReference>
<dbReference type="GO" id="GO:1904271">
    <property type="term" value="P:L-proline import across plasma membrane"/>
    <property type="evidence" value="ECO:0007669"/>
    <property type="project" value="TreeGrafter"/>
</dbReference>
<keyword evidence="6" id="KW-0479">Metal-binding</keyword>
<dbReference type="GO" id="GO:0046872">
    <property type="term" value="F:metal ion binding"/>
    <property type="evidence" value="ECO:0007669"/>
    <property type="project" value="UniProtKB-KW"/>
</dbReference>
<dbReference type="GO" id="GO:0015816">
    <property type="term" value="P:glycine transport"/>
    <property type="evidence" value="ECO:0007669"/>
    <property type="project" value="TreeGrafter"/>
</dbReference>
<gene>
    <name evidence="9" type="ORF">KC01_LOCUS38577</name>
</gene>
<keyword evidence="10" id="KW-1185">Reference proteome</keyword>
<accession>A0AAV2MFN3</accession>
<evidence type="ECO:0000256" key="7">
    <source>
        <dbReference type="RuleBase" id="RU003732"/>
    </source>
</evidence>
<dbReference type="InterPro" id="IPR037272">
    <property type="entry name" value="SNS_sf"/>
</dbReference>
<keyword evidence="4 8" id="KW-1133">Transmembrane helix</keyword>
<dbReference type="PROSITE" id="PS50267">
    <property type="entry name" value="NA_NEUROTRAN_SYMP_3"/>
    <property type="match status" value="1"/>
</dbReference>
<evidence type="ECO:0000256" key="2">
    <source>
        <dbReference type="ARBA" id="ARBA00022448"/>
    </source>
</evidence>
<keyword evidence="3 7" id="KW-0812">Transmembrane</keyword>
<organism evidence="9 10">
    <name type="scientific">Knipowitschia caucasica</name>
    <name type="common">Caucasian dwarf goby</name>
    <name type="synonym">Pomatoschistus caucasicus</name>
    <dbReference type="NCBI Taxonomy" id="637954"/>
    <lineage>
        <taxon>Eukaryota</taxon>
        <taxon>Metazoa</taxon>
        <taxon>Chordata</taxon>
        <taxon>Craniata</taxon>
        <taxon>Vertebrata</taxon>
        <taxon>Euteleostomi</taxon>
        <taxon>Actinopterygii</taxon>
        <taxon>Neopterygii</taxon>
        <taxon>Teleostei</taxon>
        <taxon>Neoteleostei</taxon>
        <taxon>Acanthomorphata</taxon>
        <taxon>Gobiaria</taxon>
        <taxon>Gobiiformes</taxon>
        <taxon>Gobioidei</taxon>
        <taxon>Gobiidae</taxon>
        <taxon>Gobiinae</taxon>
        <taxon>Knipowitschia</taxon>
    </lineage>
</organism>
<proteinExistence type="inferred from homology"/>
<dbReference type="AlphaFoldDB" id="A0AAV2MFN3"/>
<dbReference type="GO" id="GO:0015193">
    <property type="term" value="F:L-proline transmembrane transporter activity"/>
    <property type="evidence" value="ECO:0007669"/>
    <property type="project" value="TreeGrafter"/>
</dbReference>
<dbReference type="PANTHER" id="PTHR11616:SF44">
    <property type="entry name" value="SODIUM- AND CHLORIDE-DEPENDENT TRANSPORTER XTRP3"/>
    <property type="match status" value="1"/>
</dbReference>
<evidence type="ECO:0000256" key="1">
    <source>
        <dbReference type="ARBA" id="ARBA00004141"/>
    </source>
</evidence>
<keyword evidence="5 8" id="KW-0472">Membrane</keyword>
<comment type="similarity">
    <text evidence="7">Belongs to the sodium:neurotransmitter symporter (SNF) (TC 2.A.22) family.</text>
</comment>
<name>A0AAV2MFN3_KNICA</name>
<evidence type="ECO:0000256" key="4">
    <source>
        <dbReference type="ARBA" id="ARBA00022989"/>
    </source>
</evidence>
<keyword evidence="7" id="KW-0769">Symport</keyword>
<keyword evidence="6" id="KW-0915">Sodium</keyword>
<sequence length="102" mass="11287">MGKPGDRPEWDSPVQFILACVSYAVGLGNVWRFPYLCQMHGGGGFLIPYFIMLFLEGVPLFYLELAIGQKMRLGSIGAWTTISPYLGGLGESHTQHLHTLTN</sequence>
<comment type="subcellular location">
    <subcellularLocation>
        <location evidence="1">Membrane</location>
        <topology evidence="1">Multi-pass membrane protein</topology>
    </subcellularLocation>
</comment>
<evidence type="ECO:0000256" key="6">
    <source>
        <dbReference type="PIRSR" id="PIRSR600175-1"/>
    </source>
</evidence>
<evidence type="ECO:0000313" key="10">
    <source>
        <dbReference type="Proteomes" id="UP001497482"/>
    </source>
</evidence>
<evidence type="ECO:0000313" key="9">
    <source>
        <dbReference type="EMBL" id="CAL1612233.1"/>
    </source>
</evidence>
<dbReference type="PANTHER" id="PTHR11616">
    <property type="entry name" value="SODIUM/CHLORIDE DEPENDENT TRANSPORTER"/>
    <property type="match status" value="1"/>
</dbReference>
<evidence type="ECO:0000256" key="3">
    <source>
        <dbReference type="ARBA" id="ARBA00022692"/>
    </source>
</evidence>
<dbReference type="Pfam" id="PF00209">
    <property type="entry name" value="SNF"/>
    <property type="match status" value="1"/>
</dbReference>
<dbReference type="PRINTS" id="PR00176">
    <property type="entry name" value="NANEUSMPORT"/>
</dbReference>
<evidence type="ECO:0000256" key="5">
    <source>
        <dbReference type="ARBA" id="ARBA00023136"/>
    </source>
</evidence>
<dbReference type="GO" id="GO:0005298">
    <property type="term" value="F:proline:sodium symporter activity"/>
    <property type="evidence" value="ECO:0007669"/>
    <property type="project" value="TreeGrafter"/>
</dbReference>
<feature type="binding site" evidence="6">
    <location>
        <position position="29"/>
    </location>
    <ligand>
        <name>Na(+)</name>
        <dbReference type="ChEBI" id="CHEBI:29101"/>
        <label>1</label>
    </ligand>
</feature>